<protein>
    <submittedName>
        <fullName evidence="3">3-hydroxy-3-methylglutaryl CoA synthase</fullName>
    </submittedName>
</protein>
<dbReference type="EMBL" id="FOFS01000002">
    <property type="protein sequence ID" value="SEP86787.1"/>
    <property type="molecule type" value="Genomic_DNA"/>
</dbReference>
<evidence type="ECO:0000259" key="1">
    <source>
        <dbReference type="Pfam" id="PF01796"/>
    </source>
</evidence>
<keyword evidence="4" id="KW-1185">Reference proteome</keyword>
<organism evidence="3 4">
    <name type="scientific">Solimonas aquatica</name>
    <dbReference type="NCBI Taxonomy" id="489703"/>
    <lineage>
        <taxon>Bacteria</taxon>
        <taxon>Pseudomonadati</taxon>
        <taxon>Pseudomonadota</taxon>
        <taxon>Gammaproteobacteria</taxon>
        <taxon>Nevskiales</taxon>
        <taxon>Nevskiaceae</taxon>
        <taxon>Solimonas</taxon>
    </lineage>
</organism>
<dbReference type="STRING" id="489703.SAMN04488038_10243"/>
<dbReference type="Pfam" id="PF12172">
    <property type="entry name" value="zf-ChsH2"/>
    <property type="match status" value="1"/>
</dbReference>
<dbReference type="InterPro" id="IPR022002">
    <property type="entry name" value="ChsH2_Znr"/>
</dbReference>
<dbReference type="SUPFAM" id="SSF50249">
    <property type="entry name" value="Nucleic acid-binding proteins"/>
    <property type="match status" value="1"/>
</dbReference>
<dbReference type="Proteomes" id="UP000199233">
    <property type="component" value="Unassembled WGS sequence"/>
</dbReference>
<dbReference type="Pfam" id="PF01796">
    <property type="entry name" value="OB_ChsH2_C"/>
    <property type="match status" value="1"/>
</dbReference>
<sequence length="427" mass="45615">MAVEAGRDCLRGLSRTSWQALNLASTSAPFADLNHAALVAAALRLNLNVAAMDFASSTRVGLSALIEACRAREGEQLVIAADKRGAKPGSVQEMQYGCGAAALACGSGEAVFARLLGAESLTVPFFDHFRASGQSADYHWEERWVRDEGLAKLVPQAVSALLERLALTPDRITWFGLSGGPARSDAAIAKALKIAPQSLLPDLQAGVGDTGTAHSLLQLLAALERAQPGDIIVIAAFAQGCEVAAFEMIKPLPASARRGLAGSLADRVEESAYLRLLANEGQLELDWGMRAEVDQKTALTQLYRASDQILGLVGGRCSSCGAVQFPRLPNCVNCAASDTQQPYALDEVPARIATHTADWLQYSPAPPLLMGLVQFDGGARLLMEIVDVGADGLEVGTPLSMRFRIKERDRQRGWNRYFWKASPMSAV</sequence>
<name>A0A1H9BDH3_9GAMM</name>
<feature type="domain" description="ChsH2 rubredoxin-like zinc ribbon" evidence="2">
    <location>
        <begin position="312"/>
        <end position="337"/>
    </location>
</feature>
<evidence type="ECO:0000259" key="2">
    <source>
        <dbReference type="Pfam" id="PF12172"/>
    </source>
</evidence>
<dbReference type="InterPro" id="IPR012340">
    <property type="entry name" value="NA-bd_OB-fold"/>
</dbReference>
<dbReference type="InterPro" id="IPR002878">
    <property type="entry name" value="ChsH2_C"/>
</dbReference>
<dbReference type="Gene3D" id="3.40.47.10">
    <property type="match status" value="2"/>
</dbReference>
<dbReference type="SUPFAM" id="SSF53901">
    <property type="entry name" value="Thiolase-like"/>
    <property type="match status" value="2"/>
</dbReference>
<dbReference type="AlphaFoldDB" id="A0A1H9BDH3"/>
<gene>
    <name evidence="3" type="ORF">SAMN04488038_10243</name>
</gene>
<dbReference type="GO" id="GO:0016746">
    <property type="term" value="F:acyltransferase activity"/>
    <property type="evidence" value="ECO:0007669"/>
    <property type="project" value="UniProtKB-KW"/>
</dbReference>
<evidence type="ECO:0000313" key="3">
    <source>
        <dbReference type="EMBL" id="SEP86787.1"/>
    </source>
</evidence>
<feature type="domain" description="ChsH2 C-terminal OB-fold" evidence="1">
    <location>
        <begin position="356"/>
        <end position="404"/>
    </location>
</feature>
<proteinExistence type="predicted"/>
<reference evidence="3 4" key="1">
    <citation type="submission" date="2016-10" db="EMBL/GenBank/DDBJ databases">
        <authorList>
            <person name="de Groot N.N."/>
        </authorList>
    </citation>
    <scope>NUCLEOTIDE SEQUENCE [LARGE SCALE GENOMIC DNA]</scope>
    <source>
        <strain evidence="3 4">DSM 25927</strain>
    </source>
</reference>
<evidence type="ECO:0000313" key="4">
    <source>
        <dbReference type="Proteomes" id="UP000199233"/>
    </source>
</evidence>
<dbReference type="InterPro" id="IPR016039">
    <property type="entry name" value="Thiolase-like"/>
</dbReference>
<accession>A0A1H9BDH3</accession>